<organism evidence="1 2">
    <name type="scientific">Hibiscus trionum</name>
    <name type="common">Flower of an hour</name>
    <dbReference type="NCBI Taxonomy" id="183268"/>
    <lineage>
        <taxon>Eukaryota</taxon>
        <taxon>Viridiplantae</taxon>
        <taxon>Streptophyta</taxon>
        <taxon>Embryophyta</taxon>
        <taxon>Tracheophyta</taxon>
        <taxon>Spermatophyta</taxon>
        <taxon>Magnoliopsida</taxon>
        <taxon>eudicotyledons</taxon>
        <taxon>Gunneridae</taxon>
        <taxon>Pentapetalae</taxon>
        <taxon>rosids</taxon>
        <taxon>malvids</taxon>
        <taxon>Malvales</taxon>
        <taxon>Malvaceae</taxon>
        <taxon>Malvoideae</taxon>
        <taxon>Hibiscus</taxon>
    </lineage>
</organism>
<sequence>MASTSSFLHSNTFNFKHCFPLHLPHLPPPHLSKLTTSLAFNGHRSAKFTVKCFFSSEQRKHLPSSSLGSNNQLSFCSTDKNPFEIISQTISKALNALKSRL</sequence>
<name>A0A9W7MCE0_HIBTR</name>
<reference evidence="1" key="1">
    <citation type="submission" date="2023-05" db="EMBL/GenBank/DDBJ databases">
        <title>Genome and transcriptome analyses reveal genes involved in the formation of fine ridges on petal epidermal cells in Hibiscus trionum.</title>
        <authorList>
            <person name="Koshimizu S."/>
            <person name="Masuda S."/>
            <person name="Ishii T."/>
            <person name="Shirasu K."/>
            <person name="Hoshino A."/>
            <person name="Arita M."/>
        </authorList>
    </citation>
    <scope>NUCLEOTIDE SEQUENCE</scope>
    <source>
        <strain evidence="1">Hamamatsu line</strain>
    </source>
</reference>
<comment type="caution">
    <text evidence="1">The sequence shown here is derived from an EMBL/GenBank/DDBJ whole genome shotgun (WGS) entry which is preliminary data.</text>
</comment>
<protein>
    <submittedName>
        <fullName evidence="1">Uncharacterized protein</fullName>
    </submittedName>
</protein>
<accession>A0A9W7MCE0</accession>
<dbReference type="AlphaFoldDB" id="A0A9W7MCE0"/>
<proteinExistence type="predicted"/>
<evidence type="ECO:0000313" key="2">
    <source>
        <dbReference type="Proteomes" id="UP001165190"/>
    </source>
</evidence>
<keyword evidence="2" id="KW-1185">Reference proteome</keyword>
<gene>
    <name evidence="1" type="ORF">HRI_003220400</name>
</gene>
<evidence type="ECO:0000313" key="1">
    <source>
        <dbReference type="EMBL" id="GMI95511.1"/>
    </source>
</evidence>
<dbReference type="Proteomes" id="UP001165190">
    <property type="component" value="Unassembled WGS sequence"/>
</dbReference>
<dbReference type="EMBL" id="BSYR01000027">
    <property type="protein sequence ID" value="GMI95511.1"/>
    <property type="molecule type" value="Genomic_DNA"/>
</dbReference>